<dbReference type="PATRIC" id="fig|1291734.4.peg.1044"/>
<sequence>MLKKLRYLDYYLLVPYLLLCAIGVVMVYSASAYWIKNQYGWAETTVLMRQLTYVLLGLLLAWFFYYFKLSVFRSPGWQKFMLAVLFIMLLYLTVLSHLDPAAAINGATAWIRIGPIQIQPTEFAKLGVIIYLAHMFASRQDQMAAPDFSIMQLAQPVLMISLILILVWFQPDTGGAIIIAGITLVMLAASGISLKYGFGFAAFIAAILGLGYYIINRLPLADLASKSYKLRRLIAAVHPFAMRKLEGNQVVNSLVAIAHGGLFGVGLGNSSQKLGYLPEPYTDFILAVITEELGLIGALVVIGLIFWLIMRIYFVGSKATRPFYALISYGIATMMMLQTIFNVGAVTGVLPVTGVTLPFISYGGSSMLVLSAGMGIMLNISAKEKQQRLKQAEAVHA</sequence>
<dbReference type="EMBL" id="AZDJ01000001">
    <property type="protein sequence ID" value="KRK74413.1"/>
    <property type="molecule type" value="Genomic_DNA"/>
</dbReference>
<dbReference type="PROSITE" id="PS00428">
    <property type="entry name" value="FTSW_RODA_SPOVE"/>
    <property type="match status" value="1"/>
</dbReference>
<comment type="subcellular location">
    <subcellularLocation>
        <location evidence="1">Membrane</location>
        <topology evidence="1">Multi-pass membrane protein</topology>
    </subcellularLocation>
</comment>
<dbReference type="EC" id="2.4.99.28" evidence="14"/>
<feature type="transmembrane region" description="Helical" evidence="17">
    <location>
        <begin position="284"/>
        <end position="310"/>
    </location>
</feature>
<evidence type="ECO:0000256" key="2">
    <source>
        <dbReference type="ARBA" id="ARBA00022676"/>
    </source>
</evidence>
<comment type="catalytic activity">
    <reaction evidence="15">
        <text>[GlcNAc-(1-&gt;4)-Mur2Ac(oyl-L-Ala-gamma-D-Glu-L-Lys-D-Ala-D-Ala)](n)-di-trans,octa-cis-undecaprenyl diphosphate + beta-D-GlcNAc-(1-&gt;4)-Mur2Ac(oyl-L-Ala-gamma-D-Glu-L-Lys-D-Ala-D-Ala)-di-trans,octa-cis-undecaprenyl diphosphate = [GlcNAc-(1-&gt;4)-Mur2Ac(oyl-L-Ala-gamma-D-Glu-L-Lys-D-Ala-D-Ala)](n+1)-di-trans,octa-cis-undecaprenyl diphosphate + di-trans,octa-cis-undecaprenyl diphosphate + H(+)</text>
        <dbReference type="Rhea" id="RHEA:23708"/>
        <dbReference type="Rhea" id="RHEA-COMP:9602"/>
        <dbReference type="Rhea" id="RHEA-COMP:9603"/>
        <dbReference type="ChEBI" id="CHEBI:15378"/>
        <dbReference type="ChEBI" id="CHEBI:58405"/>
        <dbReference type="ChEBI" id="CHEBI:60033"/>
        <dbReference type="ChEBI" id="CHEBI:78435"/>
        <dbReference type="EC" id="2.4.99.28"/>
    </reaction>
</comment>
<dbReference type="GO" id="GO:0015648">
    <property type="term" value="F:lipid-linked peptidoglycan transporter activity"/>
    <property type="evidence" value="ECO:0007669"/>
    <property type="project" value="TreeGrafter"/>
</dbReference>
<keyword evidence="4 17" id="KW-0812">Transmembrane</keyword>
<evidence type="ECO:0000256" key="15">
    <source>
        <dbReference type="ARBA" id="ARBA00049902"/>
    </source>
</evidence>
<dbReference type="RefSeq" id="WP_235806653.1">
    <property type="nucleotide sequence ID" value="NZ_AZDJ01000001.1"/>
</dbReference>
<comment type="function">
    <text evidence="16">Peptidoglycan polymerase that is essential for cell division.</text>
</comment>
<feature type="transmembrane region" description="Helical" evidence="17">
    <location>
        <begin position="359"/>
        <end position="380"/>
    </location>
</feature>
<keyword evidence="5" id="KW-0133">Cell shape</keyword>
<evidence type="ECO:0000256" key="16">
    <source>
        <dbReference type="ARBA" id="ARBA00049966"/>
    </source>
</evidence>
<comment type="caution">
    <text evidence="18">The sequence shown here is derived from an EMBL/GenBank/DDBJ whole genome shotgun (WGS) entry which is preliminary data.</text>
</comment>
<dbReference type="GO" id="GO:0051301">
    <property type="term" value="P:cell division"/>
    <property type="evidence" value="ECO:0007669"/>
    <property type="project" value="UniProtKB-KW"/>
</dbReference>
<evidence type="ECO:0000256" key="1">
    <source>
        <dbReference type="ARBA" id="ARBA00004141"/>
    </source>
</evidence>
<evidence type="ECO:0000256" key="12">
    <source>
        <dbReference type="ARBA" id="ARBA00041185"/>
    </source>
</evidence>
<dbReference type="InterPro" id="IPR018365">
    <property type="entry name" value="Cell_cycle_FtsW-rel_CS"/>
</dbReference>
<evidence type="ECO:0000256" key="5">
    <source>
        <dbReference type="ARBA" id="ARBA00022960"/>
    </source>
</evidence>
<dbReference type="GO" id="GO:0005886">
    <property type="term" value="C:plasma membrane"/>
    <property type="evidence" value="ECO:0007669"/>
    <property type="project" value="TreeGrafter"/>
</dbReference>
<reference evidence="18 19" key="1">
    <citation type="journal article" date="2015" name="Genome Announc.">
        <title>Expanding the biotechnology potential of lactobacilli through comparative genomics of 213 strains and associated genera.</title>
        <authorList>
            <person name="Sun Z."/>
            <person name="Harris H.M."/>
            <person name="McCann A."/>
            <person name="Guo C."/>
            <person name="Argimon S."/>
            <person name="Zhang W."/>
            <person name="Yang X."/>
            <person name="Jeffery I.B."/>
            <person name="Cooney J.C."/>
            <person name="Kagawa T.F."/>
            <person name="Liu W."/>
            <person name="Song Y."/>
            <person name="Salvetti E."/>
            <person name="Wrobel A."/>
            <person name="Rasinkangas P."/>
            <person name="Parkhill J."/>
            <person name="Rea M.C."/>
            <person name="O'Sullivan O."/>
            <person name="Ritari J."/>
            <person name="Douillard F.P."/>
            <person name="Paul Ross R."/>
            <person name="Yang R."/>
            <person name="Briner A.E."/>
            <person name="Felis G.E."/>
            <person name="de Vos W.M."/>
            <person name="Barrangou R."/>
            <person name="Klaenhammer T.R."/>
            <person name="Caufield P.W."/>
            <person name="Cui Y."/>
            <person name="Zhang H."/>
            <person name="O'Toole P.W."/>
        </authorList>
    </citation>
    <scope>NUCLEOTIDE SEQUENCE [LARGE SCALE GENOMIC DNA]</scope>
    <source>
        <strain evidence="18 19">JCM 17158</strain>
    </source>
</reference>
<evidence type="ECO:0000256" key="6">
    <source>
        <dbReference type="ARBA" id="ARBA00022984"/>
    </source>
</evidence>
<keyword evidence="7 17" id="KW-1133">Transmembrane helix</keyword>
<name>A0A0R1JT04_9LACO</name>
<feature type="transmembrane region" description="Helical" evidence="17">
    <location>
        <begin position="149"/>
        <end position="169"/>
    </location>
</feature>
<keyword evidence="3" id="KW-0808">Transferase</keyword>
<dbReference type="GO" id="GO:0008360">
    <property type="term" value="P:regulation of cell shape"/>
    <property type="evidence" value="ECO:0007669"/>
    <property type="project" value="UniProtKB-KW"/>
</dbReference>
<keyword evidence="18" id="KW-0132">Cell division</keyword>
<dbReference type="PANTHER" id="PTHR30474">
    <property type="entry name" value="CELL CYCLE PROTEIN"/>
    <property type="match status" value="1"/>
</dbReference>
<dbReference type="PANTHER" id="PTHR30474:SF2">
    <property type="entry name" value="PEPTIDOGLYCAN GLYCOSYLTRANSFERASE FTSW-RELATED"/>
    <property type="match status" value="1"/>
</dbReference>
<feature type="transmembrane region" description="Helical" evidence="17">
    <location>
        <begin position="79"/>
        <end position="98"/>
    </location>
</feature>
<accession>A0A0R1JT04</accession>
<dbReference type="STRING" id="1291734.FD02_GL001018"/>
<evidence type="ECO:0000256" key="11">
    <source>
        <dbReference type="ARBA" id="ARBA00038053"/>
    </source>
</evidence>
<dbReference type="Pfam" id="PF01098">
    <property type="entry name" value="FTSW_RODA_SPOVE"/>
    <property type="match status" value="1"/>
</dbReference>
<comment type="similarity">
    <text evidence="11">Belongs to the SEDS family. FtsW subfamily.</text>
</comment>
<keyword evidence="19" id="KW-1185">Reference proteome</keyword>
<evidence type="ECO:0000256" key="4">
    <source>
        <dbReference type="ARBA" id="ARBA00022692"/>
    </source>
</evidence>
<feature type="transmembrane region" description="Helical" evidence="17">
    <location>
        <begin position="175"/>
        <end position="192"/>
    </location>
</feature>
<protein>
    <recommendedName>
        <fullName evidence="12">Probable peptidoglycan glycosyltransferase FtsW</fullName>
        <ecNumber evidence="14">2.4.99.28</ecNumber>
    </recommendedName>
    <alternativeName>
        <fullName evidence="13">Cell division protein FtsW</fullName>
    </alternativeName>
    <alternativeName>
        <fullName evidence="10">Cell wall polymerase</fullName>
    </alternativeName>
    <alternativeName>
        <fullName evidence="9">Peptidoglycan polymerase</fullName>
    </alternativeName>
</protein>
<proteinExistence type="inferred from homology"/>
<dbReference type="GO" id="GO:0032153">
    <property type="term" value="C:cell division site"/>
    <property type="evidence" value="ECO:0007669"/>
    <property type="project" value="TreeGrafter"/>
</dbReference>
<feature type="transmembrane region" description="Helical" evidence="17">
    <location>
        <begin position="322"/>
        <end position="347"/>
    </location>
</feature>
<keyword evidence="18" id="KW-0131">Cell cycle</keyword>
<gene>
    <name evidence="18" type="ORF">FD02_GL001018</name>
</gene>
<keyword evidence="6" id="KW-0573">Peptidoglycan synthesis</keyword>
<feature type="transmembrane region" description="Helical" evidence="17">
    <location>
        <begin position="47"/>
        <end position="67"/>
    </location>
</feature>
<feature type="transmembrane region" description="Helical" evidence="17">
    <location>
        <begin position="12"/>
        <end position="35"/>
    </location>
</feature>
<dbReference type="InterPro" id="IPR001182">
    <property type="entry name" value="FtsW/RodA"/>
</dbReference>
<evidence type="ECO:0000256" key="13">
    <source>
        <dbReference type="ARBA" id="ARBA00041418"/>
    </source>
</evidence>
<evidence type="ECO:0000256" key="7">
    <source>
        <dbReference type="ARBA" id="ARBA00022989"/>
    </source>
</evidence>
<dbReference type="AlphaFoldDB" id="A0A0R1JT04"/>
<evidence type="ECO:0000256" key="14">
    <source>
        <dbReference type="ARBA" id="ARBA00044770"/>
    </source>
</evidence>
<evidence type="ECO:0000256" key="8">
    <source>
        <dbReference type="ARBA" id="ARBA00023136"/>
    </source>
</evidence>
<evidence type="ECO:0000313" key="18">
    <source>
        <dbReference type="EMBL" id="KRK74413.1"/>
    </source>
</evidence>
<dbReference type="GO" id="GO:0008955">
    <property type="term" value="F:peptidoglycan glycosyltransferase activity"/>
    <property type="evidence" value="ECO:0007669"/>
    <property type="project" value="UniProtKB-EC"/>
</dbReference>
<dbReference type="GO" id="GO:0009252">
    <property type="term" value="P:peptidoglycan biosynthetic process"/>
    <property type="evidence" value="ECO:0007669"/>
    <property type="project" value="UniProtKB-KW"/>
</dbReference>
<organism evidence="18 19">
    <name type="scientific">Lacticaseibacillus nasuensis JCM 17158</name>
    <dbReference type="NCBI Taxonomy" id="1291734"/>
    <lineage>
        <taxon>Bacteria</taxon>
        <taxon>Bacillati</taxon>
        <taxon>Bacillota</taxon>
        <taxon>Bacilli</taxon>
        <taxon>Lactobacillales</taxon>
        <taxon>Lactobacillaceae</taxon>
        <taxon>Lacticaseibacillus</taxon>
    </lineage>
</organism>
<keyword evidence="2" id="KW-0328">Glycosyltransferase</keyword>
<dbReference type="Proteomes" id="UP000051804">
    <property type="component" value="Unassembled WGS sequence"/>
</dbReference>
<evidence type="ECO:0000256" key="17">
    <source>
        <dbReference type="SAM" id="Phobius"/>
    </source>
</evidence>
<evidence type="ECO:0000256" key="3">
    <source>
        <dbReference type="ARBA" id="ARBA00022679"/>
    </source>
</evidence>
<evidence type="ECO:0000256" key="10">
    <source>
        <dbReference type="ARBA" id="ARBA00033270"/>
    </source>
</evidence>
<feature type="transmembrane region" description="Helical" evidence="17">
    <location>
        <begin position="197"/>
        <end position="215"/>
    </location>
</feature>
<keyword evidence="8 17" id="KW-0472">Membrane</keyword>
<evidence type="ECO:0000313" key="19">
    <source>
        <dbReference type="Proteomes" id="UP000051804"/>
    </source>
</evidence>
<evidence type="ECO:0000256" key="9">
    <source>
        <dbReference type="ARBA" id="ARBA00032370"/>
    </source>
</evidence>